<dbReference type="PANTHER" id="PTHR42866">
    <property type="entry name" value="3-DEOXY-MANNO-OCTULOSONATE CYTIDYLYLTRANSFERASE"/>
    <property type="match status" value="1"/>
</dbReference>
<dbReference type="KEGG" id="sper:EW093_00470"/>
<keyword evidence="1" id="KW-0548">Nucleotidyltransferase</keyword>
<dbReference type="InterPro" id="IPR003329">
    <property type="entry name" value="Cytidylyl_trans"/>
</dbReference>
<dbReference type="EMBL" id="CP035807">
    <property type="protein sequence ID" value="QEN03238.1"/>
    <property type="molecule type" value="Genomic_DNA"/>
</dbReference>
<dbReference type="Gene3D" id="3.90.550.10">
    <property type="entry name" value="Spore Coat Polysaccharide Biosynthesis Protein SpsA, Chain A"/>
    <property type="match status" value="1"/>
</dbReference>
<proteinExistence type="predicted"/>
<dbReference type="AlphaFoldDB" id="A0A5C1Q7E9"/>
<dbReference type="PANTHER" id="PTHR42866:SF1">
    <property type="entry name" value="SPORE COAT POLYSACCHARIDE BIOSYNTHESIS PROTEIN SPSF"/>
    <property type="match status" value="1"/>
</dbReference>
<keyword evidence="1" id="KW-0808">Transferase</keyword>
<protein>
    <submittedName>
        <fullName evidence="1">Acylneuraminate cytidylyltransferase</fullName>
    </submittedName>
</protein>
<dbReference type="Pfam" id="PF02348">
    <property type="entry name" value="CTP_transf_3"/>
    <property type="match status" value="1"/>
</dbReference>
<reference evidence="1 2" key="1">
    <citation type="submission" date="2019-02" db="EMBL/GenBank/DDBJ databases">
        <authorList>
            <person name="Fomenkov A."/>
            <person name="Dubinina G."/>
            <person name="Grabovich M."/>
            <person name="Vincze T."/>
            <person name="Roberts R.J."/>
        </authorList>
    </citation>
    <scope>NUCLEOTIDE SEQUENCE [LARGE SCALE GENOMIC DNA]</scope>
    <source>
        <strain evidence="1 2">P</strain>
    </source>
</reference>
<name>A0A5C1Q7E9_9SPIO</name>
<dbReference type="GO" id="GO:0005829">
    <property type="term" value="C:cytosol"/>
    <property type="evidence" value="ECO:0007669"/>
    <property type="project" value="TreeGrafter"/>
</dbReference>
<dbReference type="OrthoDB" id="9815559at2"/>
<sequence>MRGVLLQVRLDSTRLPKKALLKIENLTVIEHAMKAAKKITANKYVLVTTEDSFKDLKPLAVKQGYDIFIGDKDNVLDRFVQAINYYALTQVVRATGDNPLVSYELANILIDKHNKEGNDYSGFLNNPLGTGVEVINSNVLIDAHSKTSSKYDREHVTPYIYNNKNIYKVFQGNSPQKYLLPGSSVTIDTSDDYNRIVKLFHELYHGEIIPIERVVKWLKEEQLSSIHI</sequence>
<accession>A0A5C1Q7E9</accession>
<reference evidence="1 2" key="2">
    <citation type="submission" date="2019-09" db="EMBL/GenBank/DDBJ databases">
        <title>Complete Genome Sequence and Methylome Analysis of free living Spirochaetas.</title>
        <authorList>
            <person name="Leshcheva N."/>
            <person name="Mikheeva N."/>
        </authorList>
    </citation>
    <scope>NUCLEOTIDE SEQUENCE [LARGE SCALE GENOMIC DNA]</scope>
    <source>
        <strain evidence="1 2">P</strain>
    </source>
</reference>
<gene>
    <name evidence="1" type="ORF">EW093_00470</name>
</gene>
<dbReference type="GO" id="GO:0016779">
    <property type="term" value="F:nucleotidyltransferase activity"/>
    <property type="evidence" value="ECO:0007669"/>
    <property type="project" value="UniProtKB-KW"/>
</dbReference>
<evidence type="ECO:0000313" key="2">
    <source>
        <dbReference type="Proteomes" id="UP000323824"/>
    </source>
</evidence>
<organism evidence="1 2">
    <name type="scientific">Thiospirochaeta perfilievii</name>
    <dbReference type="NCBI Taxonomy" id="252967"/>
    <lineage>
        <taxon>Bacteria</taxon>
        <taxon>Pseudomonadati</taxon>
        <taxon>Spirochaetota</taxon>
        <taxon>Spirochaetia</taxon>
        <taxon>Spirochaetales</taxon>
        <taxon>Spirochaetaceae</taxon>
        <taxon>Thiospirochaeta</taxon>
    </lineage>
</organism>
<evidence type="ECO:0000313" key="1">
    <source>
        <dbReference type="EMBL" id="QEN03238.1"/>
    </source>
</evidence>
<dbReference type="RefSeq" id="WP_149566498.1">
    <property type="nucleotide sequence ID" value="NZ_CP035807.1"/>
</dbReference>
<dbReference type="Proteomes" id="UP000323824">
    <property type="component" value="Chromosome"/>
</dbReference>
<dbReference type="InterPro" id="IPR029044">
    <property type="entry name" value="Nucleotide-diphossugar_trans"/>
</dbReference>
<dbReference type="SUPFAM" id="SSF53448">
    <property type="entry name" value="Nucleotide-diphospho-sugar transferases"/>
    <property type="match status" value="1"/>
</dbReference>
<keyword evidence="2" id="KW-1185">Reference proteome</keyword>